<feature type="coiled-coil region" evidence="2">
    <location>
        <begin position="38"/>
        <end position="89"/>
    </location>
</feature>
<dbReference type="PANTHER" id="PTHR37313">
    <property type="entry name" value="UPF0749 PROTEIN RV1825"/>
    <property type="match status" value="1"/>
</dbReference>
<keyword evidence="3" id="KW-0472">Membrane</keyword>
<evidence type="ECO:0000256" key="2">
    <source>
        <dbReference type="SAM" id="Coils"/>
    </source>
</evidence>
<evidence type="ECO:0000256" key="1">
    <source>
        <dbReference type="ARBA" id="ARBA00009108"/>
    </source>
</evidence>
<proteinExistence type="inferred from homology"/>
<dbReference type="PATRIC" id="fig|1379739.3.peg.1880"/>
<dbReference type="Pfam" id="PF05949">
    <property type="entry name" value="DUF881"/>
    <property type="match status" value="1"/>
</dbReference>
<dbReference type="PANTHER" id="PTHR37313:SF2">
    <property type="entry name" value="UPF0749 PROTEIN YLXX"/>
    <property type="match status" value="1"/>
</dbReference>
<reference evidence="4 5" key="1">
    <citation type="submission" date="2014-06" db="EMBL/GenBank/DDBJ databases">
        <title>Genome characterization of distinct group I Clostridium botulinum lineages.</title>
        <authorList>
            <person name="Giordani F."/>
            <person name="Anselmo A."/>
            <person name="Fillo S."/>
            <person name="Palozzi A.M."/>
            <person name="Fortunato A."/>
            <person name="Gentile B."/>
            <person name="Ciammaruconi A."/>
            <person name="Anniballi F."/>
            <person name="De Medici D."/>
            <person name="Lista F."/>
        </authorList>
    </citation>
    <scope>NUCLEOTIDE SEQUENCE [LARGE SCALE GENOMIC DNA]</scope>
    <source>
        <strain evidence="4 5">B2 450</strain>
    </source>
</reference>
<dbReference type="OrthoDB" id="9776196at2"/>
<organism evidence="4 5">
    <name type="scientific">Clostridium botulinum B2 450</name>
    <dbReference type="NCBI Taxonomy" id="1379739"/>
    <lineage>
        <taxon>Bacteria</taxon>
        <taxon>Bacillati</taxon>
        <taxon>Bacillota</taxon>
        <taxon>Clostridia</taxon>
        <taxon>Eubacteriales</taxon>
        <taxon>Clostridiaceae</taxon>
        <taxon>Clostridium</taxon>
    </lineage>
</organism>
<dbReference type="InterPro" id="IPR010273">
    <property type="entry name" value="DUF881"/>
</dbReference>
<protein>
    <submittedName>
        <fullName evidence="4">Division initiation protein</fullName>
    </submittedName>
</protein>
<comment type="caution">
    <text evidence="4">The sequence shown here is derived from an EMBL/GenBank/DDBJ whole genome shotgun (WGS) entry which is preliminary data.</text>
</comment>
<dbReference type="EMBL" id="JXSU01000007">
    <property type="protein sequence ID" value="KIS23475.1"/>
    <property type="molecule type" value="Genomic_DNA"/>
</dbReference>
<dbReference type="RefSeq" id="WP_003486546.1">
    <property type="nucleotide sequence ID" value="NZ_JXSU01000007.1"/>
</dbReference>
<keyword evidence="3" id="KW-0812">Transmembrane</keyword>
<dbReference type="HOGENOM" id="CLU_040273_4_1_9"/>
<keyword evidence="3" id="KW-1133">Transmembrane helix</keyword>
<comment type="similarity">
    <text evidence="1">Belongs to the UPF0749 family.</text>
</comment>
<dbReference type="Proteomes" id="UP000032250">
    <property type="component" value="Unassembled WGS sequence"/>
</dbReference>
<keyword evidence="2" id="KW-0175">Coiled coil</keyword>
<evidence type="ECO:0000256" key="3">
    <source>
        <dbReference type="SAM" id="Phobius"/>
    </source>
</evidence>
<gene>
    <name evidence="4" type="ORF">N495_07675</name>
</gene>
<dbReference type="AlphaFoldDB" id="A0A0D1BT40"/>
<name>A0A0D1BT40_CLOBO</name>
<accession>A0A0D1BT40</accession>
<sequence length="243" mass="27885">MRNNEATIFIFIASIAVGILISMNISFKKVNARTFLNVKQYQESLNEKNKLYAEVSNLKEKYNAYYEKLEKYENQLSNDKEIREEVNKEIFQNKLQLGTIPVEGPGVRIVLNDADKELFEGGTYEENKLKLIHNTDIIQVINDLKNAKVEAISLNGQRITNVSDIYCDGTFIGINGGIKLLAPFYIEAIGDKTSIKEYMLRNDGYLQILMLRKIYVDIQEKDKIIVPAYSNDKKPKNIKSTEK</sequence>
<feature type="transmembrane region" description="Helical" evidence="3">
    <location>
        <begin position="6"/>
        <end position="27"/>
    </location>
</feature>
<evidence type="ECO:0000313" key="4">
    <source>
        <dbReference type="EMBL" id="KIS23475.1"/>
    </source>
</evidence>
<dbReference type="Gene3D" id="3.30.70.1880">
    <property type="entry name" value="Protein of unknown function DUF881"/>
    <property type="match status" value="1"/>
</dbReference>
<evidence type="ECO:0000313" key="5">
    <source>
        <dbReference type="Proteomes" id="UP000032250"/>
    </source>
</evidence>